<dbReference type="InParanoid" id="A0A0C2SW57"/>
<feature type="compositionally biased region" description="Low complexity" evidence="1">
    <location>
        <begin position="1"/>
        <end position="10"/>
    </location>
</feature>
<feature type="region of interest" description="Disordered" evidence="1">
    <location>
        <begin position="423"/>
        <end position="576"/>
    </location>
</feature>
<dbReference type="Proteomes" id="UP000054549">
    <property type="component" value="Unassembled WGS sequence"/>
</dbReference>
<feature type="compositionally biased region" description="Polar residues" evidence="1">
    <location>
        <begin position="285"/>
        <end position="317"/>
    </location>
</feature>
<feature type="compositionally biased region" description="Low complexity" evidence="1">
    <location>
        <begin position="466"/>
        <end position="479"/>
    </location>
</feature>
<evidence type="ECO:0000313" key="2">
    <source>
        <dbReference type="EMBL" id="KIL67685.1"/>
    </source>
</evidence>
<gene>
    <name evidence="2" type="ORF">M378DRAFT_9429</name>
</gene>
<dbReference type="STRING" id="946122.A0A0C2SW57"/>
<feature type="region of interest" description="Disordered" evidence="1">
    <location>
        <begin position="179"/>
        <end position="264"/>
    </location>
</feature>
<feature type="compositionally biased region" description="Polar residues" evidence="1">
    <location>
        <begin position="528"/>
        <end position="552"/>
    </location>
</feature>
<feature type="region of interest" description="Disordered" evidence="1">
    <location>
        <begin position="285"/>
        <end position="369"/>
    </location>
</feature>
<feature type="compositionally biased region" description="Polar residues" evidence="1">
    <location>
        <begin position="202"/>
        <end position="218"/>
    </location>
</feature>
<dbReference type="AlphaFoldDB" id="A0A0C2SW57"/>
<evidence type="ECO:0000256" key="1">
    <source>
        <dbReference type="SAM" id="MobiDB-lite"/>
    </source>
</evidence>
<dbReference type="OrthoDB" id="2163387at2759"/>
<accession>A0A0C2SW57</accession>
<evidence type="ECO:0000313" key="3">
    <source>
        <dbReference type="Proteomes" id="UP000054549"/>
    </source>
</evidence>
<proteinExistence type="predicted"/>
<dbReference type="EMBL" id="KN818231">
    <property type="protein sequence ID" value="KIL67685.1"/>
    <property type="molecule type" value="Genomic_DNA"/>
</dbReference>
<feature type="region of interest" description="Disordered" evidence="1">
    <location>
        <begin position="1"/>
        <end position="45"/>
    </location>
</feature>
<feature type="region of interest" description="Disordered" evidence="1">
    <location>
        <begin position="118"/>
        <end position="166"/>
    </location>
</feature>
<name>A0A0C2SW57_AMAMK</name>
<organism evidence="2 3">
    <name type="scientific">Amanita muscaria (strain Koide BX008)</name>
    <dbReference type="NCBI Taxonomy" id="946122"/>
    <lineage>
        <taxon>Eukaryota</taxon>
        <taxon>Fungi</taxon>
        <taxon>Dikarya</taxon>
        <taxon>Basidiomycota</taxon>
        <taxon>Agaricomycotina</taxon>
        <taxon>Agaricomycetes</taxon>
        <taxon>Agaricomycetidae</taxon>
        <taxon>Agaricales</taxon>
        <taxon>Pluteineae</taxon>
        <taxon>Amanitaceae</taxon>
        <taxon>Amanita</taxon>
    </lineage>
</organism>
<sequence>MTTPSSSTTSPSPPMAYLAPTAQPLQQSSSASSASSDKEQRKKAVQKFLARAEISMVTRALRARLSYASYKATHNVPHLSLFDLESRVVTHPHPIPPSTQHRAITTKRKVATIARDGSNATTGHTITGGTHRRGGSDSMAPPASLSRNNHHSTSNGITTTAHFESDPSFRTATSLYSSILAPPPNKQVRTSHNTRDPPITAPSRTAPVNSPRTRTAKPNSRAEGRGRGRAKAADRSPKTVETPTRRRKTSSIDKGKQKQALTDAEVNVDADGDVAMKAAQTLTSWRLHNRQPSNVAGSPRSSFDGSDTNSTYSHFAQSSARTTTTVGSVASATSPTAASIASTVELPARSRTPSPASKIQEHATPRAAPTDDEAADLMLLFATSPSPARPSTVSKDARDMAAFRALSGGNNALLSKGRVLFPSSGEMHGAEEATSPGGGRQQLQYRHQHTKSGPPLTRGSEVGSFSSSISSISSLLGRRGSMDATSGNSGLPMGHLGPSQLLPPPPLPIAPAGGTTTPEHAKGRGGSAVQSPKSSGGQTSEFNLSDFINASPSPLRPGAGQGQCLSLGQGAQKPSLGLRADVGRKLFEEEQIKNAAAGPVQNVTKSPHARELGAGIDLDAMRSGPYLGHAIPSKKE</sequence>
<feature type="compositionally biased region" description="Basic and acidic residues" evidence="1">
    <location>
        <begin position="220"/>
        <end position="238"/>
    </location>
</feature>
<feature type="compositionally biased region" description="Low complexity" evidence="1">
    <location>
        <begin position="318"/>
        <end position="344"/>
    </location>
</feature>
<feature type="compositionally biased region" description="Polar residues" evidence="1">
    <location>
        <begin position="145"/>
        <end position="166"/>
    </location>
</feature>
<feature type="region of interest" description="Disordered" evidence="1">
    <location>
        <begin position="614"/>
        <end position="636"/>
    </location>
</feature>
<protein>
    <submittedName>
        <fullName evidence="2">Uncharacterized protein</fullName>
    </submittedName>
</protein>
<dbReference type="HOGENOM" id="CLU_030372_0_0_1"/>
<keyword evidence="3" id="KW-1185">Reference proteome</keyword>
<reference evidence="2 3" key="1">
    <citation type="submission" date="2014-04" db="EMBL/GenBank/DDBJ databases">
        <title>Evolutionary Origins and Diversification of the Mycorrhizal Mutualists.</title>
        <authorList>
            <consortium name="DOE Joint Genome Institute"/>
            <consortium name="Mycorrhizal Genomics Consortium"/>
            <person name="Kohler A."/>
            <person name="Kuo A."/>
            <person name="Nagy L.G."/>
            <person name="Floudas D."/>
            <person name="Copeland A."/>
            <person name="Barry K.W."/>
            <person name="Cichocki N."/>
            <person name="Veneault-Fourrey C."/>
            <person name="LaButti K."/>
            <person name="Lindquist E.A."/>
            <person name="Lipzen A."/>
            <person name="Lundell T."/>
            <person name="Morin E."/>
            <person name="Murat C."/>
            <person name="Riley R."/>
            <person name="Ohm R."/>
            <person name="Sun H."/>
            <person name="Tunlid A."/>
            <person name="Henrissat B."/>
            <person name="Grigoriev I.V."/>
            <person name="Hibbett D.S."/>
            <person name="Martin F."/>
        </authorList>
    </citation>
    <scope>NUCLEOTIDE SEQUENCE [LARGE SCALE GENOMIC DNA]</scope>
    <source>
        <strain evidence="2 3">Koide BX008</strain>
    </source>
</reference>